<feature type="domain" description="HTH lysR-type" evidence="5">
    <location>
        <begin position="1"/>
        <end position="58"/>
    </location>
</feature>
<dbReference type="OrthoDB" id="7216893at2"/>
<keyword evidence="2" id="KW-0805">Transcription regulation</keyword>
<dbReference type="PANTHER" id="PTHR30126">
    <property type="entry name" value="HTH-TYPE TRANSCRIPTIONAL REGULATOR"/>
    <property type="match status" value="1"/>
</dbReference>
<dbReference type="Pfam" id="PF03466">
    <property type="entry name" value="LysR_substrate"/>
    <property type="match status" value="1"/>
</dbReference>
<evidence type="ECO:0000256" key="4">
    <source>
        <dbReference type="ARBA" id="ARBA00023163"/>
    </source>
</evidence>
<evidence type="ECO:0000256" key="2">
    <source>
        <dbReference type="ARBA" id="ARBA00023015"/>
    </source>
</evidence>
<evidence type="ECO:0000313" key="7">
    <source>
        <dbReference type="Proteomes" id="UP000282837"/>
    </source>
</evidence>
<dbReference type="PANTHER" id="PTHR30126:SF97">
    <property type="entry name" value="HTH-TYPE TRANSCRIPTIONAL REGULATOR ABGR"/>
    <property type="match status" value="1"/>
</dbReference>
<evidence type="ECO:0000259" key="5">
    <source>
        <dbReference type="PROSITE" id="PS50931"/>
    </source>
</evidence>
<keyword evidence="7" id="KW-1185">Reference proteome</keyword>
<dbReference type="InterPro" id="IPR005119">
    <property type="entry name" value="LysR_subst-bd"/>
</dbReference>
<gene>
    <name evidence="6" type="ORF">EOE18_07570</name>
</gene>
<evidence type="ECO:0000256" key="3">
    <source>
        <dbReference type="ARBA" id="ARBA00023125"/>
    </source>
</evidence>
<dbReference type="SUPFAM" id="SSF46785">
    <property type="entry name" value="Winged helix' DNA-binding domain"/>
    <property type="match status" value="1"/>
</dbReference>
<reference evidence="6 7" key="1">
    <citation type="submission" date="2019-01" db="EMBL/GenBank/DDBJ databases">
        <authorList>
            <person name="Chen W.-M."/>
        </authorList>
    </citation>
    <scope>NUCLEOTIDE SEQUENCE [LARGE SCALE GENOMIC DNA]</scope>
    <source>
        <strain evidence="6 7">FSY-9</strain>
    </source>
</reference>
<dbReference type="InterPro" id="IPR000847">
    <property type="entry name" value="LysR_HTH_N"/>
</dbReference>
<dbReference type="InterPro" id="IPR036388">
    <property type="entry name" value="WH-like_DNA-bd_sf"/>
</dbReference>
<comment type="similarity">
    <text evidence="1">Belongs to the LysR transcriptional regulatory family.</text>
</comment>
<dbReference type="SUPFAM" id="SSF53850">
    <property type="entry name" value="Periplasmic binding protein-like II"/>
    <property type="match status" value="1"/>
</dbReference>
<dbReference type="Proteomes" id="UP000282837">
    <property type="component" value="Unassembled WGS sequence"/>
</dbReference>
<protein>
    <submittedName>
        <fullName evidence="6">LysR family transcriptional regulator</fullName>
    </submittedName>
</protein>
<dbReference type="PRINTS" id="PR00039">
    <property type="entry name" value="HTHLYSR"/>
</dbReference>
<keyword evidence="4" id="KW-0804">Transcription</keyword>
<dbReference type="EMBL" id="SACO01000004">
    <property type="protein sequence ID" value="RVU05828.1"/>
    <property type="molecule type" value="Genomic_DNA"/>
</dbReference>
<dbReference type="Gene3D" id="3.40.190.10">
    <property type="entry name" value="Periplasmic binding protein-like II"/>
    <property type="match status" value="2"/>
</dbReference>
<dbReference type="InterPro" id="IPR036390">
    <property type="entry name" value="WH_DNA-bd_sf"/>
</dbReference>
<accession>A0A437N7F7</accession>
<dbReference type="GO" id="GO:0003700">
    <property type="term" value="F:DNA-binding transcription factor activity"/>
    <property type="evidence" value="ECO:0007669"/>
    <property type="project" value="InterPro"/>
</dbReference>
<dbReference type="FunFam" id="1.10.10.10:FF:000001">
    <property type="entry name" value="LysR family transcriptional regulator"/>
    <property type="match status" value="1"/>
</dbReference>
<evidence type="ECO:0000256" key="1">
    <source>
        <dbReference type="ARBA" id="ARBA00009437"/>
    </source>
</evidence>
<dbReference type="Pfam" id="PF00126">
    <property type="entry name" value="HTH_1"/>
    <property type="match status" value="1"/>
</dbReference>
<dbReference type="Gene3D" id="1.10.10.10">
    <property type="entry name" value="Winged helix-like DNA-binding domain superfamily/Winged helix DNA-binding domain"/>
    <property type="match status" value="1"/>
</dbReference>
<dbReference type="AlphaFoldDB" id="A0A437N7F7"/>
<sequence length="296" mass="32219">MDIRQLRRFLTVAELGSFNRAAQVLSVSQPSLTRSIQMLEAELDARLFERGAHGAQLTAMGEELLPRARVILIERDRAMAALASLRGGGATERLAVGSDVAFATRRLPDALALMAREDPQACFHVVEGGTASLLPALREGKISLVLGSRAPWLDLEGLSFEPLIEERASLMLRADHPLLSDGTPPLSALAQARWIVPDQDSLVEGWSQMFIRHDLPVPPITLRTSSLTVIRRALLAGDFLCLGDHSTFAEELDAGRLVALDVDSPAYTRPAGLFRRRGTRLSARERALIAALHQAG</sequence>
<proteinExistence type="inferred from homology"/>
<name>A0A437N7F7_9SPHN</name>
<dbReference type="GO" id="GO:0000976">
    <property type="term" value="F:transcription cis-regulatory region binding"/>
    <property type="evidence" value="ECO:0007669"/>
    <property type="project" value="TreeGrafter"/>
</dbReference>
<organism evidence="6 7">
    <name type="scientific">Novosphingobium umbonatum</name>
    <dbReference type="NCBI Taxonomy" id="1908524"/>
    <lineage>
        <taxon>Bacteria</taxon>
        <taxon>Pseudomonadati</taxon>
        <taxon>Pseudomonadota</taxon>
        <taxon>Alphaproteobacteria</taxon>
        <taxon>Sphingomonadales</taxon>
        <taxon>Sphingomonadaceae</taxon>
        <taxon>Novosphingobium</taxon>
    </lineage>
</organism>
<dbReference type="PROSITE" id="PS50931">
    <property type="entry name" value="HTH_LYSR"/>
    <property type="match status" value="1"/>
</dbReference>
<evidence type="ECO:0000313" key="6">
    <source>
        <dbReference type="EMBL" id="RVU05828.1"/>
    </source>
</evidence>
<dbReference type="RefSeq" id="WP_127707845.1">
    <property type="nucleotide sequence ID" value="NZ_SACO01000004.1"/>
</dbReference>
<keyword evidence="3" id="KW-0238">DNA-binding</keyword>
<comment type="caution">
    <text evidence="6">The sequence shown here is derived from an EMBL/GenBank/DDBJ whole genome shotgun (WGS) entry which is preliminary data.</text>
</comment>